<dbReference type="CDD" id="cd04730">
    <property type="entry name" value="NPD_like"/>
    <property type="match status" value="1"/>
</dbReference>
<dbReference type="FunFam" id="3.20.20.70:FF:000210">
    <property type="entry name" value="2-nitropropane dioxygenase"/>
    <property type="match status" value="1"/>
</dbReference>
<keyword evidence="4" id="KW-0560">Oxidoreductase</keyword>
<accession>A0A2A2K243</accession>
<dbReference type="InterPro" id="IPR013785">
    <property type="entry name" value="Aldolase_TIM"/>
</dbReference>
<evidence type="ECO:0000256" key="4">
    <source>
        <dbReference type="ARBA" id="ARBA00023002"/>
    </source>
</evidence>
<dbReference type="PANTHER" id="PTHR42747:SF4">
    <property type="entry name" value="BLR1330 PROTEIN"/>
    <property type="match status" value="1"/>
</dbReference>
<proteinExistence type="inferred from homology"/>
<keyword evidence="3" id="KW-0288">FMN</keyword>
<organism evidence="7 8">
    <name type="scientific">Diploscapter pachys</name>
    <dbReference type="NCBI Taxonomy" id="2018661"/>
    <lineage>
        <taxon>Eukaryota</taxon>
        <taxon>Metazoa</taxon>
        <taxon>Ecdysozoa</taxon>
        <taxon>Nematoda</taxon>
        <taxon>Chromadorea</taxon>
        <taxon>Rhabditida</taxon>
        <taxon>Rhabditina</taxon>
        <taxon>Rhabditomorpha</taxon>
        <taxon>Rhabditoidea</taxon>
        <taxon>Rhabditidae</taxon>
        <taxon>Diploscapter</taxon>
    </lineage>
</organism>
<dbReference type="InterPro" id="IPR004136">
    <property type="entry name" value="NMO"/>
</dbReference>
<dbReference type="Gene3D" id="3.20.20.70">
    <property type="entry name" value="Aldolase class I"/>
    <property type="match status" value="1"/>
</dbReference>
<dbReference type="STRING" id="2018661.A0A2A2K243"/>
<name>A0A2A2K243_9BILA</name>
<feature type="compositionally biased region" description="Basic and acidic residues" evidence="6">
    <location>
        <begin position="814"/>
        <end position="844"/>
    </location>
</feature>
<evidence type="ECO:0000256" key="6">
    <source>
        <dbReference type="SAM" id="MobiDB-lite"/>
    </source>
</evidence>
<sequence length="1287" mass="144202">MTNRPRLHCRAQAFRRRLAHRDARDHTTRRRTRGFRERLREAFDLARHLGVGRASAQTDDEARTAAFLDEAIDQRVVRHRPIECHIGMAARNRPQQRRLLGGGERVGLEQGQRAGRDRIVLRRAEQRYISVLGDRIGFRLGQRQQRIPIGGRRIGGEGRQHRCADGGRDRGRVGLELRDIAARLRQHLAVARRAQAIDERFAQVRHQRRLTWLRRHADAPQNRAEDGDGAIAQRRLQWRALRIGALAHPAHQREEAREVLIAPRRQRIIVGERAEAVLQLQPRIVAHQRIVRRLIVHHARVAALALVQHQRAAALDADLGRWARDDGARLAAAERADDHRHLPRLRLLRCLIQSETALHQRRLRHAADALRVRQRHQRHAALQRIAVRDLRDGLPRRRGQFRPQLFGDRVAVFVLRHVAANAVAELVRAQRRFEHADHGLPLHIGDAVERFADLVDRLDLADDRMRGRGRVDAHRRLAVAHDRAGFRIPVGVQIGSGLVLHPRGEALVQPKIVPPAHGDEVAEPLVRHFVRDDGEDALAAAFGGALGIEQQFGFEVEDRAPILHRAEELAGAGAGDHVHLRQRIGRAEIAVVIAEQPLGLRQRVIALVRDAATRHDADLDIARLHRLAIQITHTEVQEVARHHRRFGETIQLRAVGLLRHRRRRHVGNAELPRRHHRFQLELRLERRLVPHRCEAAGVGCLELRREHARLRPVLIGVIDREQAGSGLVDLAAPREADGVTADGRGGGQRQHELLLVLVEREADGLPVDRRRRDVQIGGVERDRAGRRLHVHGDGLGAGEGHRLRIRRHGDIIQHGHDIGRQAARGERRRRDGHRESGGDGEFHKLRSRPTMTTPTLFDRLRLPVIGSPLFIISGPELVIAQCKAGIVGSFPALNARPQALLDEWLHQITEELAAHNRAHPDHPAAPFAVNQIVHKSNDRLEADLATCAKWQVPIVITSLGAREDLNTAVHGWGGITLHDVIDDRFARKAIEKGADGLIAVAAGAGGHAGRLSPFAIIQEIRQWFDGPLALSGSIATGGAILAAQAMGADFAYIGSPFIATTEANAAPDYKASIVASKAADIVYSNLFTGVHGNYLRSSIEAAGLDPDHLPEGDLKTMNFGGNNGSKAKAWRDIWGSGQGIGVIDAVESVADRALDRAGGDRIDLRRIQQTDAAVQVRARLYQCAGTLRQRRDQVRVELRRVAQPPVPVERIARLHLPRIDRTLRQQPGDDVHQPRRHLQRLARKADADQRVERFPLQPSRLVEIAARFVRQQHRLRIERIDQATMNA</sequence>
<feature type="region of interest" description="Disordered" evidence="6">
    <location>
        <begin position="814"/>
        <end position="850"/>
    </location>
</feature>
<evidence type="ECO:0000256" key="1">
    <source>
        <dbReference type="ARBA" id="ARBA00009881"/>
    </source>
</evidence>
<protein>
    <submittedName>
        <fullName evidence="7">Uncharacterized protein</fullName>
    </submittedName>
</protein>
<evidence type="ECO:0000256" key="2">
    <source>
        <dbReference type="ARBA" id="ARBA00022630"/>
    </source>
</evidence>
<keyword evidence="8" id="KW-1185">Reference proteome</keyword>
<dbReference type="PANTHER" id="PTHR42747">
    <property type="entry name" value="NITRONATE MONOOXYGENASE-RELATED"/>
    <property type="match status" value="1"/>
</dbReference>
<dbReference type="OrthoDB" id="10064754at2759"/>
<reference evidence="7 8" key="1">
    <citation type="journal article" date="2017" name="Curr. Biol.">
        <title>Genome architecture and evolution of a unichromosomal asexual nematode.</title>
        <authorList>
            <person name="Fradin H."/>
            <person name="Zegar C."/>
            <person name="Gutwein M."/>
            <person name="Lucas J."/>
            <person name="Kovtun M."/>
            <person name="Corcoran D."/>
            <person name="Baugh L.R."/>
            <person name="Kiontke K."/>
            <person name="Gunsalus K."/>
            <person name="Fitch D.H."/>
            <person name="Piano F."/>
        </authorList>
    </citation>
    <scope>NUCLEOTIDE SEQUENCE [LARGE SCALE GENOMIC DNA]</scope>
    <source>
        <strain evidence="7">PF1309</strain>
    </source>
</reference>
<comment type="caution">
    <text evidence="7">The sequence shown here is derived from an EMBL/GenBank/DDBJ whole genome shotgun (WGS) entry which is preliminary data.</text>
</comment>
<evidence type="ECO:0000256" key="3">
    <source>
        <dbReference type="ARBA" id="ARBA00022643"/>
    </source>
</evidence>
<dbReference type="SUPFAM" id="SSF51412">
    <property type="entry name" value="Inosine monophosphate dehydrogenase (IMPDH)"/>
    <property type="match status" value="1"/>
</dbReference>
<evidence type="ECO:0000313" key="7">
    <source>
        <dbReference type="EMBL" id="PAV67991.1"/>
    </source>
</evidence>
<evidence type="ECO:0000256" key="5">
    <source>
        <dbReference type="ARBA" id="ARBA00023033"/>
    </source>
</evidence>
<dbReference type="Proteomes" id="UP000218231">
    <property type="component" value="Unassembled WGS sequence"/>
</dbReference>
<dbReference type="GO" id="GO:0018580">
    <property type="term" value="F:nitronate monooxygenase activity"/>
    <property type="evidence" value="ECO:0007669"/>
    <property type="project" value="InterPro"/>
</dbReference>
<keyword evidence="2" id="KW-0285">Flavoprotein</keyword>
<gene>
    <name evidence="7" type="ORF">WR25_04708</name>
</gene>
<comment type="similarity">
    <text evidence="1">Belongs to the nitronate monooxygenase family. NMO class I subfamily.</text>
</comment>
<keyword evidence="5" id="KW-0503">Monooxygenase</keyword>
<evidence type="ECO:0000313" key="8">
    <source>
        <dbReference type="Proteomes" id="UP000218231"/>
    </source>
</evidence>
<dbReference type="Pfam" id="PF03060">
    <property type="entry name" value="NMO"/>
    <property type="match status" value="1"/>
</dbReference>
<dbReference type="EMBL" id="LIAE01009852">
    <property type="protein sequence ID" value="PAV67991.1"/>
    <property type="molecule type" value="Genomic_DNA"/>
</dbReference>